<comment type="caution">
    <text evidence="2">The sequence shown here is derived from an EMBL/GenBank/DDBJ whole genome shotgun (WGS) entry which is preliminary data.</text>
</comment>
<keyword evidence="1" id="KW-0812">Transmembrane</keyword>
<dbReference type="AlphaFoldDB" id="A0A0C2MG96"/>
<keyword evidence="1" id="KW-0472">Membrane</keyword>
<name>A0A0C2MG96_THEKT</name>
<evidence type="ECO:0000313" key="2">
    <source>
        <dbReference type="EMBL" id="KII60706.1"/>
    </source>
</evidence>
<feature type="transmembrane region" description="Helical" evidence="1">
    <location>
        <begin position="164"/>
        <end position="188"/>
    </location>
</feature>
<evidence type="ECO:0000313" key="3">
    <source>
        <dbReference type="Proteomes" id="UP000031668"/>
    </source>
</evidence>
<organism evidence="2 3">
    <name type="scientific">Thelohanellus kitauei</name>
    <name type="common">Myxosporean</name>
    <dbReference type="NCBI Taxonomy" id="669202"/>
    <lineage>
        <taxon>Eukaryota</taxon>
        <taxon>Metazoa</taxon>
        <taxon>Cnidaria</taxon>
        <taxon>Myxozoa</taxon>
        <taxon>Myxosporea</taxon>
        <taxon>Bivalvulida</taxon>
        <taxon>Platysporina</taxon>
        <taxon>Myxobolidae</taxon>
        <taxon>Thelohanellus</taxon>
    </lineage>
</organism>
<reference evidence="2 3" key="1">
    <citation type="journal article" date="2014" name="Genome Biol. Evol.">
        <title>The genome of the myxosporean Thelohanellus kitauei shows adaptations to nutrient acquisition within its fish host.</title>
        <authorList>
            <person name="Yang Y."/>
            <person name="Xiong J."/>
            <person name="Zhou Z."/>
            <person name="Huo F."/>
            <person name="Miao W."/>
            <person name="Ran C."/>
            <person name="Liu Y."/>
            <person name="Zhang J."/>
            <person name="Feng J."/>
            <person name="Wang M."/>
            <person name="Wang M."/>
            <person name="Wang L."/>
            <person name="Yao B."/>
        </authorList>
    </citation>
    <scope>NUCLEOTIDE SEQUENCE [LARGE SCALE GENOMIC DNA]</scope>
    <source>
        <strain evidence="2">Wuqing</strain>
    </source>
</reference>
<proteinExistence type="predicted"/>
<dbReference type="EMBL" id="JWZT01005498">
    <property type="protein sequence ID" value="KII60706.1"/>
    <property type="molecule type" value="Genomic_DNA"/>
</dbReference>
<keyword evidence="1" id="KW-1133">Transmembrane helix</keyword>
<gene>
    <name evidence="2" type="ORF">RF11_00341</name>
</gene>
<protein>
    <submittedName>
        <fullName evidence="2">Uncharacterized protein</fullName>
    </submittedName>
</protein>
<sequence length="198" mass="22702">MDVLSSLDVNPEYKTVQNKIYRPSFYQNNESIVFYHDDVDLCAMFQIYYTSNGTNFIFYDAQLRTVSRFVSGYYNTHTLELNQINIPNNMKSTQVLINSKTSIYHDKVALQFYVILTKATWVKTDSRTYDNSPDNPKSLVYKLCKMAGTNECVLDEKESVTKTIVFLSMCFLLLATNIIAIVLSKLLSSNAENTNAKK</sequence>
<keyword evidence="3" id="KW-1185">Reference proteome</keyword>
<dbReference type="Proteomes" id="UP000031668">
    <property type="component" value="Unassembled WGS sequence"/>
</dbReference>
<accession>A0A0C2MG96</accession>
<evidence type="ECO:0000256" key="1">
    <source>
        <dbReference type="SAM" id="Phobius"/>
    </source>
</evidence>